<evidence type="ECO:0000256" key="4">
    <source>
        <dbReference type="ARBA" id="ARBA00004613"/>
    </source>
</evidence>
<dbReference type="RefSeq" id="WP_118863562.1">
    <property type="nucleotide sequence ID" value="NZ_QWLV01000002.1"/>
</dbReference>
<comment type="caution">
    <text evidence="24">The sequence shown here is derived from an EMBL/GenBank/DDBJ whole genome shotgun (WGS) entry which is preliminary data.</text>
</comment>
<keyword evidence="18" id="KW-0458">Lysosome</keyword>
<evidence type="ECO:0000259" key="23">
    <source>
        <dbReference type="Pfam" id="PF04389"/>
    </source>
</evidence>
<dbReference type="GO" id="GO:0005576">
    <property type="term" value="C:extracellular region"/>
    <property type="evidence" value="ECO:0007669"/>
    <property type="project" value="UniProtKB-SubCell"/>
</dbReference>
<evidence type="ECO:0000256" key="17">
    <source>
        <dbReference type="ARBA" id="ARBA00023180"/>
    </source>
</evidence>
<keyword evidence="10 22" id="KW-0732">Signal</keyword>
<dbReference type="SUPFAM" id="SSF53187">
    <property type="entry name" value="Zn-dependent exopeptidases"/>
    <property type="match status" value="1"/>
</dbReference>
<dbReference type="PANTHER" id="PTHR12053:SF3">
    <property type="entry name" value="CARBOXYPEPTIDASE Q"/>
    <property type="match status" value="1"/>
</dbReference>
<proteinExistence type="predicted"/>
<dbReference type="Proteomes" id="UP000266693">
    <property type="component" value="Unassembled WGS sequence"/>
</dbReference>
<keyword evidence="11 24" id="KW-0378">Hydrolase</keyword>
<evidence type="ECO:0000256" key="8">
    <source>
        <dbReference type="ARBA" id="ARBA00022670"/>
    </source>
</evidence>
<evidence type="ECO:0000256" key="1">
    <source>
        <dbReference type="ARBA" id="ARBA00004240"/>
    </source>
</evidence>
<evidence type="ECO:0000256" key="19">
    <source>
        <dbReference type="ARBA" id="ARBA00025833"/>
    </source>
</evidence>
<dbReference type="EMBL" id="QWLV01000002">
    <property type="protein sequence ID" value="RHW18371.1"/>
    <property type="molecule type" value="Genomic_DNA"/>
</dbReference>
<evidence type="ECO:0000256" key="10">
    <source>
        <dbReference type="ARBA" id="ARBA00022729"/>
    </source>
</evidence>
<feature type="signal peptide" evidence="22">
    <location>
        <begin position="1"/>
        <end position="21"/>
    </location>
</feature>
<dbReference type="GO" id="GO:0005764">
    <property type="term" value="C:lysosome"/>
    <property type="evidence" value="ECO:0007669"/>
    <property type="project" value="UniProtKB-SubCell"/>
</dbReference>
<evidence type="ECO:0000256" key="12">
    <source>
        <dbReference type="ARBA" id="ARBA00022824"/>
    </source>
</evidence>
<dbReference type="Gene3D" id="3.40.630.10">
    <property type="entry name" value="Zn peptidases"/>
    <property type="match status" value="1"/>
</dbReference>
<evidence type="ECO:0000256" key="2">
    <source>
        <dbReference type="ARBA" id="ARBA00004371"/>
    </source>
</evidence>
<dbReference type="GO" id="GO:0004180">
    <property type="term" value="F:carboxypeptidase activity"/>
    <property type="evidence" value="ECO:0007669"/>
    <property type="project" value="UniProtKB-KW"/>
</dbReference>
<comment type="subunit">
    <text evidence="19">Homodimer. The monomeric form is inactive while the homodimer is active.</text>
</comment>
<evidence type="ECO:0000256" key="13">
    <source>
        <dbReference type="ARBA" id="ARBA00022833"/>
    </source>
</evidence>
<keyword evidence="15" id="KW-0482">Metalloprotease</keyword>
<keyword evidence="12" id="KW-0256">Endoplasmic reticulum</keyword>
<dbReference type="InterPro" id="IPR039866">
    <property type="entry name" value="CPQ"/>
</dbReference>
<feature type="chain" id="PRO_5017272247" description="Carboxypeptidase Q" evidence="22">
    <location>
        <begin position="22"/>
        <end position="535"/>
    </location>
</feature>
<dbReference type="OrthoDB" id="9769665at2"/>
<gene>
    <name evidence="24" type="ORF">D1610_07890</name>
</gene>
<protein>
    <recommendedName>
        <fullName evidence="5">Carboxypeptidase Q</fullName>
    </recommendedName>
    <alternativeName>
        <fullName evidence="20">Plasma glutamate carboxypeptidase</fullName>
    </alternativeName>
</protein>
<keyword evidence="16" id="KW-0865">Zymogen</keyword>
<dbReference type="Gene3D" id="3.50.30.30">
    <property type="match status" value="1"/>
</dbReference>
<keyword evidence="7" id="KW-0121">Carboxypeptidase</keyword>
<dbReference type="GO" id="GO:0070573">
    <property type="term" value="F:metallodipeptidase activity"/>
    <property type="evidence" value="ECO:0007669"/>
    <property type="project" value="InterPro"/>
</dbReference>
<dbReference type="PANTHER" id="PTHR12053">
    <property type="entry name" value="PROTEASE FAMILY M28 PLASMA GLUTAMATE CARBOXYPEPTIDASE-RELATED"/>
    <property type="match status" value="1"/>
</dbReference>
<evidence type="ECO:0000256" key="16">
    <source>
        <dbReference type="ARBA" id="ARBA00023145"/>
    </source>
</evidence>
<keyword evidence="6" id="KW-0964">Secreted</keyword>
<keyword evidence="8" id="KW-0645">Protease</keyword>
<evidence type="ECO:0000313" key="25">
    <source>
        <dbReference type="Proteomes" id="UP000266693"/>
    </source>
</evidence>
<keyword evidence="9" id="KW-0479">Metal-binding</keyword>
<evidence type="ECO:0000256" key="21">
    <source>
        <dbReference type="SAM" id="MobiDB-lite"/>
    </source>
</evidence>
<dbReference type="InterPro" id="IPR007484">
    <property type="entry name" value="Peptidase_M28"/>
</dbReference>
<dbReference type="AlphaFoldDB" id="A0A396RXC5"/>
<evidence type="ECO:0000256" key="7">
    <source>
        <dbReference type="ARBA" id="ARBA00022645"/>
    </source>
</evidence>
<dbReference type="GO" id="GO:0046872">
    <property type="term" value="F:metal ion binding"/>
    <property type="evidence" value="ECO:0007669"/>
    <property type="project" value="UniProtKB-KW"/>
</dbReference>
<keyword evidence="17" id="KW-0325">Glycoprotein</keyword>
<evidence type="ECO:0000313" key="24">
    <source>
        <dbReference type="EMBL" id="RHW18371.1"/>
    </source>
</evidence>
<dbReference type="Pfam" id="PF04389">
    <property type="entry name" value="Peptidase_M28"/>
    <property type="match status" value="1"/>
</dbReference>
<feature type="region of interest" description="Disordered" evidence="21">
    <location>
        <begin position="513"/>
        <end position="535"/>
    </location>
</feature>
<keyword evidence="13" id="KW-0862">Zinc</keyword>
<accession>A0A396RXC5</accession>
<feature type="compositionally biased region" description="Pro residues" evidence="21">
    <location>
        <begin position="514"/>
        <end position="525"/>
    </location>
</feature>
<sequence length="535" mass="59110">MRHLLLAATALIAAAPLAAQSVDRQTVNRIIDQGTNQSQVMQMAQHMTDVIGPRLTNSPQMREAEAWAQARFREMGLKNVRAEGFDFGRGWSIERSSVRMTTPRPIQLRAIPIAWTPATNGALTAPIVVAPMSEEEDFAKYRGTLAGKIVLVTHPGQPSDPTEPAFKRLSGEDLSKLDNFQQPTHDPEAANRRLERLDFAKRRDAFLKAEGAVAWAQMARRDGGLLHGEGYLFKREDTPALPAVEIAQEDYRRLTRLVRLGKAPTLEIVSDVTFHDEDPMAYNIIADIPGTDPDAGYVMAGAHYDSWVGGDGAVDNAAGSAVVMEAARILTAIGARPKRTIRFVLWNGEEQGLHGSFAYVTKYLASRPPETDPAKAQLDQYYTWGSRWPITPKPGFDDLAAYFNLDNGSGRIRGIYAENNPAVVPIFKEWLAPFASMDASTVAIRRTGGTDHVFMQQIGAPGYQFIQDPLDYGARAHHTSIDTYDRLRAEDMRQNAIIMASFLLNAANADKALPRPPLPQRPVPTDPFAWPKDDD</sequence>
<feature type="domain" description="Peptidase M28" evidence="23">
    <location>
        <begin position="283"/>
        <end position="502"/>
    </location>
</feature>
<evidence type="ECO:0000256" key="15">
    <source>
        <dbReference type="ARBA" id="ARBA00023049"/>
    </source>
</evidence>
<organism evidence="24 25">
    <name type="scientific">Sphingomonas gilva</name>
    <dbReference type="NCBI Taxonomy" id="2305907"/>
    <lineage>
        <taxon>Bacteria</taxon>
        <taxon>Pseudomonadati</taxon>
        <taxon>Pseudomonadota</taxon>
        <taxon>Alphaproteobacteria</taxon>
        <taxon>Sphingomonadales</taxon>
        <taxon>Sphingomonadaceae</taxon>
        <taxon>Sphingomonas</taxon>
    </lineage>
</organism>
<evidence type="ECO:0000256" key="14">
    <source>
        <dbReference type="ARBA" id="ARBA00023034"/>
    </source>
</evidence>
<evidence type="ECO:0000256" key="11">
    <source>
        <dbReference type="ARBA" id="ARBA00022801"/>
    </source>
</evidence>
<comment type="subcellular location">
    <subcellularLocation>
        <location evidence="1">Endoplasmic reticulum</location>
    </subcellularLocation>
    <subcellularLocation>
        <location evidence="3">Golgi apparatus</location>
    </subcellularLocation>
    <subcellularLocation>
        <location evidence="2">Lysosome</location>
    </subcellularLocation>
    <subcellularLocation>
        <location evidence="4">Secreted</location>
    </subcellularLocation>
</comment>
<name>A0A396RXC5_9SPHN</name>
<evidence type="ECO:0000256" key="3">
    <source>
        <dbReference type="ARBA" id="ARBA00004555"/>
    </source>
</evidence>
<dbReference type="GO" id="GO:0006508">
    <property type="term" value="P:proteolysis"/>
    <property type="evidence" value="ECO:0007669"/>
    <property type="project" value="UniProtKB-KW"/>
</dbReference>
<keyword evidence="14" id="KW-0333">Golgi apparatus</keyword>
<evidence type="ECO:0000256" key="18">
    <source>
        <dbReference type="ARBA" id="ARBA00023228"/>
    </source>
</evidence>
<evidence type="ECO:0000256" key="9">
    <source>
        <dbReference type="ARBA" id="ARBA00022723"/>
    </source>
</evidence>
<evidence type="ECO:0000256" key="20">
    <source>
        <dbReference type="ARBA" id="ARBA00033328"/>
    </source>
</evidence>
<evidence type="ECO:0000256" key="6">
    <source>
        <dbReference type="ARBA" id="ARBA00022525"/>
    </source>
</evidence>
<reference evidence="24 25" key="1">
    <citation type="submission" date="2018-08" db="EMBL/GenBank/DDBJ databases">
        <title>The multiple taxonomic identification of Sphingomonas gilva.</title>
        <authorList>
            <person name="Zhu D."/>
            <person name="Zheng S."/>
        </authorList>
    </citation>
    <scope>NUCLEOTIDE SEQUENCE [LARGE SCALE GENOMIC DNA]</scope>
    <source>
        <strain evidence="24 25">ZDH117</strain>
    </source>
</reference>
<evidence type="ECO:0000256" key="5">
    <source>
        <dbReference type="ARBA" id="ARBA00014116"/>
    </source>
</evidence>
<keyword evidence="25" id="KW-1185">Reference proteome</keyword>
<evidence type="ECO:0000256" key="22">
    <source>
        <dbReference type="SAM" id="SignalP"/>
    </source>
</evidence>